<dbReference type="AlphaFoldDB" id="A0A318I3F9"/>
<keyword evidence="1" id="KW-1133">Transmembrane helix</keyword>
<dbReference type="SUPFAM" id="SSF63829">
    <property type="entry name" value="Calcium-dependent phosphotriesterase"/>
    <property type="match status" value="1"/>
</dbReference>
<evidence type="ECO:0000256" key="1">
    <source>
        <dbReference type="SAM" id="Phobius"/>
    </source>
</evidence>
<dbReference type="Pfam" id="PF03929">
    <property type="entry name" value="PepSY_TM"/>
    <property type="match status" value="1"/>
</dbReference>
<reference evidence="2 3" key="1">
    <citation type="submission" date="2018-05" db="EMBL/GenBank/DDBJ databases">
        <title>Genomic Encyclopedia of Type Strains, Phase I: the one thousand microbial genomes (KMG-I) project.</title>
        <authorList>
            <person name="Kyrpides N."/>
        </authorList>
    </citation>
    <scope>NUCLEOTIDE SEQUENCE [LARGE SCALE GENOMIC DNA]</scope>
    <source>
        <strain evidence="2 3">DSM 15611</strain>
    </source>
</reference>
<dbReference type="Proteomes" id="UP000248314">
    <property type="component" value="Unassembled WGS sequence"/>
</dbReference>
<gene>
    <name evidence="2" type="ORF">EJ73_00679</name>
</gene>
<keyword evidence="1" id="KW-0472">Membrane</keyword>
<name>A0A318I3F9_9BACT</name>
<evidence type="ECO:0000313" key="2">
    <source>
        <dbReference type="EMBL" id="PXX23690.1"/>
    </source>
</evidence>
<keyword evidence="1 2" id="KW-0812">Transmembrane</keyword>
<dbReference type="EMBL" id="QJJX01000005">
    <property type="protein sequence ID" value="PXX23690.1"/>
    <property type="molecule type" value="Genomic_DNA"/>
</dbReference>
<feature type="transmembrane region" description="Helical" evidence="1">
    <location>
        <begin position="455"/>
        <end position="473"/>
    </location>
</feature>
<proteinExistence type="predicted"/>
<keyword evidence="3" id="KW-1185">Reference proteome</keyword>
<accession>A0A318I3F9</accession>
<feature type="transmembrane region" description="Helical" evidence="1">
    <location>
        <begin position="12"/>
        <end position="31"/>
    </location>
</feature>
<evidence type="ECO:0000313" key="3">
    <source>
        <dbReference type="Proteomes" id="UP000248314"/>
    </source>
</evidence>
<dbReference type="STRING" id="1122991.GCA_000613445_01213"/>
<protein>
    <submittedName>
        <fullName evidence="2">PepSY-associated transmembrane protein</fullName>
    </submittedName>
</protein>
<comment type="caution">
    <text evidence="2">The sequence shown here is derived from an EMBL/GenBank/DDBJ whole genome shotgun (WGS) entry which is preliminary data.</text>
</comment>
<organism evidence="2 3">
    <name type="scientific">Hoylesella shahii DSM 15611 = JCM 12083</name>
    <dbReference type="NCBI Taxonomy" id="1122991"/>
    <lineage>
        <taxon>Bacteria</taxon>
        <taxon>Pseudomonadati</taxon>
        <taxon>Bacteroidota</taxon>
        <taxon>Bacteroidia</taxon>
        <taxon>Bacteroidales</taxon>
        <taxon>Prevotellaceae</taxon>
        <taxon>Hoylesella</taxon>
    </lineage>
</organism>
<dbReference type="InterPro" id="IPR005625">
    <property type="entry name" value="PepSY-ass_TM"/>
</dbReference>
<feature type="transmembrane region" description="Helical" evidence="1">
    <location>
        <begin position="210"/>
        <end position="232"/>
    </location>
</feature>
<dbReference type="RefSeq" id="WP_110370024.1">
    <property type="nucleotide sequence ID" value="NZ_QJJX01000005.1"/>
</dbReference>
<dbReference type="PANTHER" id="PTHR34219:SF3">
    <property type="entry name" value="BLL7967 PROTEIN"/>
    <property type="match status" value="1"/>
</dbReference>
<feature type="transmembrane region" description="Helical" evidence="1">
    <location>
        <begin position="253"/>
        <end position="272"/>
    </location>
</feature>
<sequence length="490" mass="55552">MKKSKWIKHHRYFGLVFAFFLLMFCVSGIVLNHPSMFSHINVGRNLLPQQYRFDKWNNGLMRGTIKWRNKVLVYGNAGVWLTDSSAKAFMDFNRGFPQGVDNRNIRGMAVMPSGELFAAGQYGLFCLSEQKTWQAVNLALLHDDRIVDMATRGDTLVVTTRSQVFVARAPYRTFQSIELAAPNDEAPRFTLFRTIWWLHSGELFGLVGKLIVDVVGLVLMFLCLSGVVYWLLPRMGKNAHMAARQWLFSWHDRVGRLTLVLTLLVCATGWMLRPPLLLLVASVKAPAIPFTKTSADNVWYDKLRSLRWDERMHDWLLYTSDGFYSLSTLSSAPSKLVVQPPVSVMGLNVQKTMDGDYWLLGSFSGLYIWQRSTGMVIDYFTEMPAQVVQGPPVGANAVSGFSSDFAHGECVVNYGTGTDLVPMPQWMASLPMSLRNVALEIHTGRMYTFLGPTSVLYVFIIGLAILWCLWSGWKIRVRMNEKKRQKANEA</sequence>
<dbReference type="PANTHER" id="PTHR34219">
    <property type="entry name" value="IRON-REGULATED INNER MEMBRANE PROTEIN-RELATED"/>
    <property type="match status" value="1"/>
</dbReference>